<name>A0ABV0NKL0_9TELE</name>
<reference evidence="1 2" key="1">
    <citation type="submission" date="2021-06" db="EMBL/GenBank/DDBJ databases">
        <authorList>
            <person name="Palmer J.M."/>
        </authorList>
    </citation>
    <scope>NUCLEOTIDE SEQUENCE [LARGE SCALE GENOMIC DNA]</scope>
    <source>
        <strain evidence="1 2">GA_2019</strain>
        <tissue evidence="1">Muscle</tissue>
    </source>
</reference>
<evidence type="ECO:0000313" key="1">
    <source>
        <dbReference type="EMBL" id="MEQ2171940.1"/>
    </source>
</evidence>
<proteinExistence type="predicted"/>
<comment type="caution">
    <text evidence="1">The sequence shown here is derived from an EMBL/GenBank/DDBJ whole genome shotgun (WGS) entry which is preliminary data.</text>
</comment>
<sequence length="83" mass="9515">MCISGYRYISLRNEKNQSLMLPALFVYVEVKDYVPDTFADVIEALSNPIRYVNLMEQRANQLAALTLEEGGEDEGDKEVSEYF</sequence>
<dbReference type="Proteomes" id="UP001476798">
    <property type="component" value="Unassembled WGS sequence"/>
</dbReference>
<evidence type="ECO:0000313" key="2">
    <source>
        <dbReference type="Proteomes" id="UP001476798"/>
    </source>
</evidence>
<keyword evidence="2" id="KW-1185">Reference proteome</keyword>
<dbReference type="Gene3D" id="2.60.40.150">
    <property type="entry name" value="C2 domain"/>
    <property type="match status" value="1"/>
</dbReference>
<gene>
    <name evidence="1" type="primary">PLCB1_1</name>
    <name evidence="1" type="ORF">GOODEAATRI_015762</name>
</gene>
<dbReference type="EMBL" id="JAHRIO010041162">
    <property type="protein sequence ID" value="MEQ2171940.1"/>
    <property type="molecule type" value="Genomic_DNA"/>
</dbReference>
<protein>
    <submittedName>
        <fullName evidence="1">1-phosphatidylinositol 4,5-bisphosphate phosphodiesterase beta-1</fullName>
    </submittedName>
</protein>
<dbReference type="InterPro" id="IPR035892">
    <property type="entry name" value="C2_domain_sf"/>
</dbReference>
<accession>A0ABV0NKL0</accession>
<organism evidence="1 2">
    <name type="scientific">Goodea atripinnis</name>
    <dbReference type="NCBI Taxonomy" id="208336"/>
    <lineage>
        <taxon>Eukaryota</taxon>
        <taxon>Metazoa</taxon>
        <taxon>Chordata</taxon>
        <taxon>Craniata</taxon>
        <taxon>Vertebrata</taxon>
        <taxon>Euteleostomi</taxon>
        <taxon>Actinopterygii</taxon>
        <taxon>Neopterygii</taxon>
        <taxon>Teleostei</taxon>
        <taxon>Neoteleostei</taxon>
        <taxon>Acanthomorphata</taxon>
        <taxon>Ovalentaria</taxon>
        <taxon>Atherinomorphae</taxon>
        <taxon>Cyprinodontiformes</taxon>
        <taxon>Goodeidae</taxon>
        <taxon>Goodea</taxon>
    </lineage>
</organism>